<dbReference type="Pfam" id="PF03725">
    <property type="entry name" value="RNase_PH_C"/>
    <property type="match status" value="1"/>
</dbReference>
<gene>
    <name evidence="7" type="primary">EXOSC9_0</name>
    <name evidence="7" type="ORF">g.16602</name>
</gene>
<dbReference type="GO" id="GO:0034475">
    <property type="term" value="P:U4 snRNA 3'-end processing"/>
    <property type="evidence" value="ECO:0007669"/>
    <property type="project" value="TreeGrafter"/>
</dbReference>
<dbReference type="GO" id="GO:0000467">
    <property type="term" value="P:exonucleolytic trimming to generate mature 3'-end of 5.8S rRNA from tricistronic rRNA transcript (SSU-rRNA, 5.8S rRNA, LSU-rRNA)"/>
    <property type="evidence" value="ECO:0007669"/>
    <property type="project" value="TreeGrafter"/>
</dbReference>
<dbReference type="GO" id="GO:0034473">
    <property type="term" value="P:U1 snRNA 3'-end processing"/>
    <property type="evidence" value="ECO:0007669"/>
    <property type="project" value="TreeGrafter"/>
</dbReference>
<evidence type="ECO:0000256" key="2">
    <source>
        <dbReference type="ARBA" id="ARBA00004496"/>
    </source>
</evidence>
<dbReference type="PANTHER" id="PTHR11097">
    <property type="entry name" value="EXOSOME COMPLEX EXONUCLEASE RIBOSOMAL RNA PROCESSING PROTEIN"/>
    <property type="match status" value="1"/>
</dbReference>
<dbReference type="Pfam" id="PF01138">
    <property type="entry name" value="RNase_PH"/>
    <property type="match status" value="1"/>
</dbReference>
<dbReference type="SUPFAM" id="SSF55666">
    <property type="entry name" value="Ribonuclease PH domain 2-like"/>
    <property type="match status" value="1"/>
</dbReference>
<dbReference type="InterPro" id="IPR036345">
    <property type="entry name" value="ExoRNase_PH_dom2_sf"/>
</dbReference>
<dbReference type="AlphaFoldDB" id="A0A146LRP8"/>
<dbReference type="InterPro" id="IPR050590">
    <property type="entry name" value="Exosome_comp_Rrp42_subfam"/>
</dbReference>
<dbReference type="GO" id="GO:0035925">
    <property type="term" value="F:mRNA 3'-UTR AU-rich region binding"/>
    <property type="evidence" value="ECO:0007669"/>
    <property type="project" value="TreeGrafter"/>
</dbReference>
<dbReference type="InterPro" id="IPR020568">
    <property type="entry name" value="Ribosomal_Su5_D2-typ_SF"/>
</dbReference>
<organism evidence="7">
    <name type="scientific">Lygus hesperus</name>
    <name type="common">Western plant bug</name>
    <dbReference type="NCBI Taxonomy" id="30085"/>
    <lineage>
        <taxon>Eukaryota</taxon>
        <taxon>Metazoa</taxon>
        <taxon>Ecdysozoa</taxon>
        <taxon>Arthropoda</taxon>
        <taxon>Hexapoda</taxon>
        <taxon>Insecta</taxon>
        <taxon>Pterygota</taxon>
        <taxon>Neoptera</taxon>
        <taxon>Paraneoptera</taxon>
        <taxon>Hemiptera</taxon>
        <taxon>Heteroptera</taxon>
        <taxon>Panheteroptera</taxon>
        <taxon>Cimicomorpha</taxon>
        <taxon>Miridae</taxon>
        <taxon>Mirini</taxon>
        <taxon>Lygus</taxon>
    </lineage>
</organism>
<dbReference type="PANTHER" id="PTHR11097:SF14">
    <property type="entry name" value="EXOSOME COMPLEX COMPONENT RRP45"/>
    <property type="match status" value="1"/>
</dbReference>
<dbReference type="EMBL" id="GDHC01009272">
    <property type="protein sequence ID" value="JAQ09357.1"/>
    <property type="molecule type" value="Transcribed_RNA"/>
</dbReference>
<feature type="domain" description="Exoribonuclease phosphorolytic" evidence="5">
    <location>
        <begin position="35"/>
        <end position="165"/>
    </location>
</feature>
<proteinExistence type="inferred from homology"/>
<dbReference type="InterPro" id="IPR015847">
    <property type="entry name" value="ExoRNase_PH_dom2"/>
</dbReference>
<evidence type="ECO:0000259" key="5">
    <source>
        <dbReference type="Pfam" id="PF01138"/>
    </source>
</evidence>
<evidence type="ECO:0000256" key="1">
    <source>
        <dbReference type="ARBA" id="ARBA00004123"/>
    </source>
</evidence>
<dbReference type="GO" id="GO:0016075">
    <property type="term" value="P:rRNA catabolic process"/>
    <property type="evidence" value="ECO:0007669"/>
    <property type="project" value="TreeGrafter"/>
</dbReference>
<sequence>METIRERVLPNLERQFIIDCLHQETRVDGRNLLQHRKCTVNFGTSYGNVDVALGSTRVTGSVALELVRPSERKHEGWIVFHVDISPMASPYLESGKNSLATMEIRRVLENVIRDHGAVDLEPLCIVSHDKVWFVHVYINVLNHGGNLLDACMCAAVSSLLYCRIPQVTHSGTSYVIHPFDTMQPAKLHFYFLPISTTFHFVDECCLVDASVEEEAVSDSFLIVASTVQQEVCYLYQSPNYQKTDRLFECIKHAQRRAIQIGEDIQSHLSKVLNDRNLSQTRQFIAAKYILPGESAARPPDATTTIVSGDPQD</sequence>
<evidence type="ECO:0000256" key="3">
    <source>
        <dbReference type="ARBA" id="ARBA00006678"/>
    </source>
</evidence>
<feature type="non-terminal residue" evidence="7">
    <location>
        <position position="312"/>
    </location>
</feature>
<keyword evidence="4" id="KW-0963">Cytoplasm</keyword>
<feature type="domain" description="Exoribonuclease phosphorolytic" evidence="6">
    <location>
        <begin position="192"/>
        <end position="255"/>
    </location>
</feature>
<dbReference type="SUPFAM" id="SSF54211">
    <property type="entry name" value="Ribosomal protein S5 domain 2-like"/>
    <property type="match status" value="1"/>
</dbReference>
<evidence type="ECO:0000259" key="6">
    <source>
        <dbReference type="Pfam" id="PF03725"/>
    </source>
</evidence>
<comment type="subcellular location">
    <subcellularLocation>
        <location evidence="2">Cytoplasm</location>
    </subcellularLocation>
    <subcellularLocation>
        <location evidence="1">Nucleus</location>
    </subcellularLocation>
</comment>
<dbReference type="InterPro" id="IPR027408">
    <property type="entry name" value="PNPase/RNase_PH_dom_sf"/>
</dbReference>
<dbReference type="GO" id="GO:0000177">
    <property type="term" value="C:cytoplasmic exosome (RNase complex)"/>
    <property type="evidence" value="ECO:0007669"/>
    <property type="project" value="TreeGrafter"/>
</dbReference>
<evidence type="ECO:0000256" key="4">
    <source>
        <dbReference type="ARBA" id="ARBA00022490"/>
    </source>
</evidence>
<comment type="similarity">
    <text evidence="3">Belongs to the RNase PH family.</text>
</comment>
<accession>A0A146LRP8</accession>
<dbReference type="GO" id="GO:0071028">
    <property type="term" value="P:nuclear mRNA surveillance"/>
    <property type="evidence" value="ECO:0007669"/>
    <property type="project" value="TreeGrafter"/>
</dbReference>
<reference evidence="7" key="1">
    <citation type="journal article" date="2016" name="Gigascience">
        <title>De novo construction of an expanded transcriptome assembly for the western tarnished plant bug, Lygus hesperus.</title>
        <authorList>
            <person name="Tassone E.E."/>
            <person name="Geib S.M."/>
            <person name="Hall B."/>
            <person name="Fabrick J.A."/>
            <person name="Brent C.S."/>
            <person name="Hull J.J."/>
        </authorList>
    </citation>
    <scope>NUCLEOTIDE SEQUENCE</scope>
</reference>
<dbReference type="GO" id="GO:0000176">
    <property type="term" value="C:nuclear exosome (RNase complex)"/>
    <property type="evidence" value="ECO:0007669"/>
    <property type="project" value="TreeGrafter"/>
</dbReference>
<dbReference type="GO" id="GO:0071035">
    <property type="term" value="P:nuclear polyadenylation-dependent rRNA catabolic process"/>
    <property type="evidence" value="ECO:0007669"/>
    <property type="project" value="TreeGrafter"/>
</dbReference>
<dbReference type="Gene3D" id="3.30.230.70">
    <property type="entry name" value="GHMP Kinase, N-terminal domain"/>
    <property type="match status" value="1"/>
</dbReference>
<dbReference type="InterPro" id="IPR001247">
    <property type="entry name" value="ExoRNase_PH_dom1"/>
</dbReference>
<dbReference type="GO" id="GO:0071038">
    <property type="term" value="P:TRAMP-dependent tRNA surveillance pathway"/>
    <property type="evidence" value="ECO:0007669"/>
    <property type="project" value="TreeGrafter"/>
</dbReference>
<dbReference type="GO" id="GO:0034476">
    <property type="term" value="P:U5 snRNA 3'-end processing"/>
    <property type="evidence" value="ECO:0007669"/>
    <property type="project" value="TreeGrafter"/>
</dbReference>
<evidence type="ECO:0000313" key="7">
    <source>
        <dbReference type="EMBL" id="JAQ09357.1"/>
    </source>
</evidence>
<name>A0A146LRP8_LYGHE</name>
<protein>
    <submittedName>
        <fullName evidence="7">Exosome complex component RRP45</fullName>
    </submittedName>
</protein>